<dbReference type="GO" id="GO:0008483">
    <property type="term" value="F:transaminase activity"/>
    <property type="evidence" value="ECO:0007669"/>
    <property type="project" value="UniProtKB-KW"/>
</dbReference>
<reference evidence="3" key="1">
    <citation type="submission" date="2022-07" db="EMBL/GenBank/DDBJ databases">
        <title>Taxonomy of Novel Oxalotrophic and Methylotrophic Bacteria.</title>
        <authorList>
            <person name="Sahin N."/>
            <person name="Tani A."/>
        </authorList>
    </citation>
    <scope>NUCLEOTIDE SEQUENCE</scope>
    <source>
        <strain evidence="3">AM327</strain>
    </source>
</reference>
<dbReference type="SUPFAM" id="SSF53383">
    <property type="entry name" value="PLP-dependent transferases"/>
    <property type="match status" value="1"/>
</dbReference>
<organism evidence="3 4">
    <name type="scientific">Neptunitalea chrysea</name>
    <dbReference type="NCBI Taxonomy" id="1647581"/>
    <lineage>
        <taxon>Bacteria</taxon>
        <taxon>Pseudomonadati</taxon>
        <taxon>Bacteroidota</taxon>
        <taxon>Flavobacteriia</taxon>
        <taxon>Flavobacteriales</taxon>
        <taxon>Flavobacteriaceae</taxon>
        <taxon>Neptunitalea</taxon>
    </lineage>
</organism>
<dbReference type="RefSeq" id="WP_281751260.1">
    <property type="nucleotide sequence ID" value="NZ_BRVP01000001.1"/>
</dbReference>
<dbReference type="PANTHER" id="PTHR43586:SF15">
    <property type="entry name" value="BLR3095 PROTEIN"/>
    <property type="match status" value="1"/>
</dbReference>
<dbReference type="InterPro" id="IPR015422">
    <property type="entry name" value="PyrdxlP-dep_Trfase_small"/>
</dbReference>
<comment type="caution">
    <text evidence="3">The sequence shown here is derived from an EMBL/GenBank/DDBJ whole genome shotgun (WGS) entry which is preliminary data.</text>
</comment>
<dbReference type="AlphaFoldDB" id="A0A9W6B3H8"/>
<evidence type="ECO:0000313" key="3">
    <source>
        <dbReference type="EMBL" id="GLB51077.1"/>
    </source>
</evidence>
<keyword evidence="3" id="KW-0032">Aminotransferase</keyword>
<keyword evidence="4" id="KW-1185">Reference proteome</keyword>
<dbReference type="Pfam" id="PF00266">
    <property type="entry name" value="Aminotran_5"/>
    <property type="match status" value="1"/>
</dbReference>
<evidence type="ECO:0000313" key="4">
    <source>
        <dbReference type="Proteomes" id="UP001143545"/>
    </source>
</evidence>
<dbReference type="PANTHER" id="PTHR43586">
    <property type="entry name" value="CYSTEINE DESULFURASE"/>
    <property type="match status" value="1"/>
</dbReference>
<dbReference type="EMBL" id="BRVP01000001">
    <property type="protein sequence ID" value="GLB51077.1"/>
    <property type="molecule type" value="Genomic_DNA"/>
</dbReference>
<gene>
    <name evidence="3" type="ORF">NBRC110019_01160</name>
</gene>
<proteinExistence type="predicted"/>
<keyword evidence="1" id="KW-0663">Pyridoxal phosphate</keyword>
<dbReference type="Gene3D" id="3.40.640.10">
    <property type="entry name" value="Type I PLP-dependent aspartate aminotransferase-like (Major domain)"/>
    <property type="match status" value="1"/>
</dbReference>
<dbReference type="InterPro" id="IPR015424">
    <property type="entry name" value="PyrdxlP-dep_Trfase"/>
</dbReference>
<protein>
    <submittedName>
        <fullName evidence="3">Aminotransferase</fullName>
    </submittedName>
</protein>
<name>A0A9W6B3H8_9FLAO</name>
<dbReference type="InterPro" id="IPR000192">
    <property type="entry name" value="Aminotrans_V_dom"/>
</dbReference>
<dbReference type="Proteomes" id="UP001143545">
    <property type="component" value="Unassembled WGS sequence"/>
</dbReference>
<dbReference type="InterPro" id="IPR015421">
    <property type="entry name" value="PyrdxlP-dep_Trfase_major"/>
</dbReference>
<feature type="domain" description="Aminotransferase class V" evidence="2">
    <location>
        <begin position="53"/>
        <end position="353"/>
    </location>
</feature>
<evidence type="ECO:0000259" key="2">
    <source>
        <dbReference type="Pfam" id="PF00266"/>
    </source>
</evidence>
<dbReference type="Gene3D" id="3.90.1150.10">
    <property type="entry name" value="Aspartate Aminotransferase, domain 1"/>
    <property type="match status" value="1"/>
</dbReference>
<evidence type="ECO:0000256" key="1">
    <source>
        <dbReference type="ARBA" id="ARBA00022898"/>
    </source>
</evidence>
<sequence length="363" mass="40850">MKQVQKDFPVAQNYTYVNTAASGLLSEDMLDYRQEQDLDFLIGGSIYREKQVSFFNNVRKSVANFFDGKATNVSLVPNFSWGMNALIEGLKPTEKVLLLDVDYPSINWSVESRGLKVVTLPITANLEEVILEKVKEEKPTVFAFSIVQFINGVKIDLAFIKKLKAEFPELLLIADGTQYFGTEPFSFKDSGIDVIGASAYKWMLGGYGCGFFMFTDAVMSRFDVKTTGMASADGNMEATDISLVRKLDPGHLDMFNFGSMQFGLEYLTDLNLTDISDYLTGLSVKAYKGFKELGLLDDAVENRPNQLSTIFSLKLEEKYLGVLREQSIIASYRANRLRVSFHIYNTEKDVNKLLLALRKILNN</sequence>
<keyword evidence="3" id="KW-0808">Transferase</keyword>
<accession>A0A9W6B3H8</accession>